<dbReference type="InterPro" id="IPR052035">
    <property type="entry name" value="ZnF_BED_domain_contain"/>
</dbReference>
<dbReference type="PANTHER" id="PTHR46481">
    <property type="entry name" value="ZINC FINGER BED DOMAIN-CONTAINING PROTEIN 4"/>
    <property type="match status" value="1"/>
</dbReference>
<comment type="caution">
    <text evidence="6">The sequence shown here is derived from an EMBL/GenBank/DDBJ whole genome shotgun (WGS) entry which is preliminary data.</text>
</comment>
<reference evidence="6" key="1">
    <citation type="submission" date="2020-05" db="EMBL/GenBank/DDBJ databases">
        <authorList>
            <person name="Rincon C."/>
            <person name="Sanders R I."/>
            <person name="Robbins C."/>
            <person name="Chaturvedi A."/>
        </authorList>
    </citation>
    <scope>NUCLEOTIDE SEQUENCE</scope>
    <source>
        <strain evidence="6">CHB12</strain>
    </source>
</reference>
<dbReference type="AlphaFoldDB" id="A0A916EIG4"/>
<keyword evidence="2" id="KW-0479">Metal-binding</keyword>
<evidence type="ECO:0000313" key="6">
    <source>
        <dbReference type="EMBL" id="CAB5390718.1"/>
    </source>
</evidence>
<evidence type="ECO:0000256" key="3">
    <source>
        <dbReference type="ARBA" id="ARBA00022771"/>
    </source>
</evidence>
<evidence type="ECO:0000256" key="1">
    <source>
        <dbReference type="ARBA" id="ARBA00004123"/>
    </source>
</evidence>
<dbReference type="VEuPathDB" id="FungiDB:RhiirFUN_008530"/>
<evidence type="ECO:0000313" key="7">
    <source>
        <dbReference type="Proteomes" id="UP000684084"/>
    </source>
</evidence>
<evidence type="ECO:0000256" key="5">
    <source>
        <dbReference type="ARBA" id="ARBA00023242"/>
    </source>
</evidence>
<dbReference type="GO" id="GO:0008270">
    <property type="term" value="F:zinc ion binding"/>
    <property type="evidence" value="ECO:0007669"/>
    <property type="project" value="UniProtKB-KW"/>
</dbReference>
<dbReference type="EMBL" id="CAGKOT010000070">
    <property type="protein sequence ID" value="CAB5390718.1"/>
    <property type="molecule type" value="Genomic_DNA"/>
</dbReference>
<keyword evidence="5" id="KW-0539">Nucleus</keyword>
<dbReference type="VEuPathDB" id="FungiDB:RhiirFUN_019692"/>
<evidence type="ECO:0000256" key="2">
    <source>
        <dbReference type="ARBA" id="ARBA00022723"/>
    </source>
</evidence>
<dbReference type="GO" id="GO:0005634">
    <property type="term" value="C:nucleus"/>
    <property type="evidence" value="ECO:0007669"/>
    <property type="project" value="UniProtKB-SubCell"/>
</dbReference>
<sequence length="239" mass="27462">MVSTEKNLRKWLTNWIILEDLPFTIVEGWLKWILKKVTGGFHLVSADTIRCDIIQYHIDIRITIQKILKETLGKLSLSLDIWTSTVVKSYMGITVHFIDNSWKLQQITLDFIELEGSHTGKNIAEELITVLNLYGISKKINSITTNNASNNDTMFSYLELWAKDNDIDFSENNQQCRCFAHVVNLAVQAALKELKPEIDKIRNLIVKSRSSSQRRKKFSEISKLNGVDDLLPILDVPTR</sequence>
<accession>A0A916EIG4</accession>
<protein>
    <recommendedName>
        <fullName evidence="8">Zinc finger bed domain-containing protein ricesleeper 2-like</fullName>
    </recommendedName>
</protein>
<evidence type="ECO:0008006" key="8">
    <source>
        <dbReference type="Google" id="ProtNLM"/>
    </source>
</evidence>
<proteinExistence type="predicted"/>
<organism evidence="6 7">
    <name type="scientific">Rhizophagus irregularis</name>
    <dbReference type="NCBI Taxonomy" id="588596"/>
    <lineage>
        <taxon>Eukaryota</taxon>
        <taxon>Fungi</taxon>
        <taxon>Fungi incertae sedis</taxon>
        <taxon>Mucoromycota</taxon>
        <taxon>Glomeromycotina</taxon>
        <taxon>Glomeromycetes</taxon>
        <taxon>Glomerales</taxon>
        <taxon>Glomeraceae</taxon>
        <taxon>Rhizophagus</taxon>
    </lineage>
</organism>
<dbReference type="OrthoDB" id="2381924at2759"/>
<keyword evidence="4" id="KW-0862">Zinc</keyword>
<name>A0A916EIG4_9GLOM</name>
<comment type="subcellular location">
    <subcellularLocation>
        <location evidence="1">Nucleus</location>
    </subcellularLocation>
</comment>
<dbReference type="Proteomes" id="UP000684084">
    <property type="component" value="Unassembled WGS sequence"/>
</dbReference>
<gene>
    <name evidence="6" type="ORF">CHRIB12_LOCUS21639</name>
</gene>
<evidence type="ECO:0000256" key="4">
    <source>
        <dbReference type="ARBA" id="ARBA00022833"/>
    </source>
</evidence>
<keyword evidence="3" id="KW-0863">Zinc-finger</keyword>
<dbReference type="PANTHER" id="PTHR46481:SF10">
    <property type="entry name" value="ZINC FINGER BED DOMAIN-CONTAINING PROTEIN 39"/>
    <property type="match status" value="1"/>
</dbReference>